<evidence type="ECO:0000256" key="3">
    <source>
        <dbReference type="ARBA" id="ARBA00022723"/>
    </source>
</evidence>
<evidence type="ECO:0000256" key="9">
    <source>
        <dbReference type="ARBA" id="ARBA00047761"/>
    </source>
</evidence>
<dbReference type="PANTHER" id="PTHR14732">
    <property type="entry name" value="RNA POLYMERASE II SUBUNIT B1 CTD PHOSPHATASE RPAP2-RELATED"/>
    <property type="match status" value="1"/>
</dbReference>
<dbReference type="GO" id="GO:0005634">
    <property type="term" value="C:nucleus"/>
    <property type="evidence" value="ECO:0007669"/>
    <property type="project" value="UniProtKB-SubCell"/>
</dbReference>
<dbReference type="eggNOG" id="KOG4780">
    <property type="taxonomic scope" value="Eukaryota"/>
</dbReference>
<dbReference type="SMR" id="B4LRC3"/>
<dbReference type="AlphaFoldDB" id="B4LRC3"/>
<dbReference type="GO" id="GO:0008270">
    <property type="term" value="F:zinc ion binding"/>
    <property type="evidence" value="ECO:0007669"/>
    <property type="project" value="UniProtKB-KW"/>
</dbReference>
<dbReference type="PROSITE" id="PS51479">
    <property type="entry name" value="ZF_RTR1"/>
    <property type="match status" value="1"/>
</dbReference>
<accession>B4LRC3</accession>
<dbReference type="InParanoid" id="B4LRC3"/>
<comment type="catalytic activity">
    <reaction evidence="9 12">
        <text>O-phospho-L-seryl-[protein] + H2O = L-seryl-[protein] + phosphate</text>
        <dbReference type="Rhea" id="RHEA:20629"/>
        <dbReference type="Rhea" id="RHEA-COMP:9863"/>
        <dbReference type="Rhea" id="RHEA-COMP:11604"/>
        <dbReference type="ChEBI" id="CHEBI:15377"/>
        <dbReference type="ChEBI" id="CHEBI:29999"/>
        <dbReference type="ChEBI" id="CHEBI:43474"/>
        <dbReference type="ChEBI" id="CHEBI:83421"/>
        <dbReference type="EC" id="3.1.3.16"/>
    </reaction>
</comment>
<evidence type="ECO:0000256" key="4">
    <source>
        <dbReference type="ARBA" id="ARBA00022771"/>
    </source>
</evidence>
<dbReference type="InterPro" id="IPR007308">
    <property type="entry name" value="Rtr1/RPAP2_dom"/>
</dbReference>
<evidence type="ECO:0000313" key="15">
    <source>
        <dbReference type="Proteomes" id="UP000008792"/>
    </source>
</evidence>
<evidence type="ECO:0000256" key="12">
    <source>
        <dbReference type="RuleBase" id="RU367080"/>
    </source>
</evidence>
<proteinExistence type="inferred from homology"/>
<evidence type="ECO:0000259" key="13">
    <source>
        <dbReference type="PROSITE" id="PS51479"/>
    </source>
</evidence>
<dbReference type="FunCoup" id="B4LRC3">
    <property type="interactions" value="43"/>
</dbReference>
<dbReference type="EC" id="3.1.3.16" evidence="12"/>
<sequence length="147" mass="17062">MTTENNQQLREQLIAAVVKKRAAVARAHQVVVTLLEPHIEEQTFLDLLTEIGPDNYADIVEERHINKLCGYPLCDVVVEKVPVKQYQICVAKNKVYDITERKKFCSGYCFKASEYIKSQVPTSPLWLRDKEPKPNFRLMRREKEIGK</sequence>
<keyword evidence="7 12" id="KW-0904">Protein phosphatase</keyword>
<dbReference type="InterPro" id="IPR038534">
    <property type="entry name" value="Rtr1/RPAP2_sf"/>
</dbReference>
<comment type="catalytic activity">
    <reaction evidence="10 12">
        <text>O-phospho-L-threonyl-[protein] + H2O = L-threonyl-[protein] + phosphate</text>
        <dbReference type="Rhea" id="RHEA:47004"/>
        <dbReference type="Rhea" id="RHEA-COMP:11060"/>
        <dbReference type="Rhea" id="RHEA-COMP:11605"/>
        <dbReference type="ChEBI" id="CHEBI:15377"/>
        <dbReference type="ChEBI" id="CHEBI:30013"/>
        <dbReference type="ChEBI" id="CHEBI:43474"/>
        <dbReference type="ChEBI" id="CHEBI:61977"/>
        <dbReference type="EC" id="3.1.3.16"/>
    </reaction>
</comment>
<evidence type="ECO:0000256" key="11">
    <source>
        <dbReference type="PROSITE-ProRule" id="PRU00812"/>
    </source>
</evidence>
<evidence type="ECO:0000313" key="14">
    <source>
        <dbReference type="EMBL" id="EDW64593.1"/>
    </source>
</evidence>
<evidence type="ECO:0000256" key="1">
    <source>
        <dbReference type="ARBA" id="ARBA00004123"/>
    </source>
</evidence>
<dbReference type="Pfam" id="PF04181">
    <property type="entry name" value="RPAP2_Rtr1"/>
    <property type="match status" value="1"/>
</dbReference>
<comment type="subcellular location">
    <subcellularLocation>
        <location evidence="1 12">Nucleus</location>
    </subcellularLocation>
</comment>
<dbReference type="HOGENOM" id="CLU_121614_0_0_1"/>
<comment type="similarity">
    <text evidence="2 11 12">Belongs to the RPAP2 family.</text>
</comment>
<dbReference type="PhylomeDB" id="B4LRC3"/>
<organism evidence="14 15">
    <name type="scientific">Drosophila virilis</name>
    <name type="common">Fruit fly</name>
    <dbReference type="NCBI Taxonomy" id="7244"/>
    <lineage>
        <taxon>Eukaryota</taxon>
        <taxon>Metazoa</taxon>
        <taxon>Ecdysozoa</taxon>
        <taxon>Arthropoda</taxon>
        <taxon>Hexapoda</taxon>
        <taxon>Insecta</taxon>
        <taxon>Pterygota</taxon>
        <taxon>Neoptera</taxon>
        <taxon>Endopterygota</taxon>
        <taxon>Diptera</taxon>
        <taxon>Brachycera</taxon>
        <taxon>Muscomorpha</taxon>
        <taxon>Ephydroidea</taxon>
        <taxon>Drosophilidae</taxon>
        <taxon>Drosophila</taxon>
    </lineage>
</organism>
<dbReference type="Proteomes" id="UP000008792">
    <property type="component" value="Unassembled WGS sequence"/>
</dbReference>
<dbReference type="GO" id="GO:0008420">
    <property type="term" value="F:RNA polymerase II CTD heptapeptide repeat phosphatase activity"/>
    <property type="evidence" value="ECO:0007669"/>
    <property type="project" value="UniProtKB-UniRule"/>
</dbReference>
<dbReference type="GO" id="GO:0043175">
    <property type="term" value="F:RNA polymerase core enzyme binding"/>
    <property type="evidence" value="ECO:0007669"/>
    <property type="project" value="UniProtKB-UniRule"/>
</dbReference>
<evidence type="ECO:0000256" key="6">
    <source>
        <dbReference type="ARBA" id="ARBA00022833"/>
    </source>
</evidence>
<dbReference type="OMA" id="HINKLCG"/>
<name>B4LRC3_DROVI</name>
<dbReference type="InterPro" id="IPR039693">
    <property type="entry name" value="Rtr1/RPAP2"/>
</dbReference>
<dbReference type="STRING" id="7244.B4LRC3"/>
<keyword evidence="3 12" id="KW-0479">Metal-binding</keyword>
<feature type="domain" description="RTR1-type" evidence="13">
    <location>
        <begin position="46"/>
        <end position="129"/>
    </location>
</feature>
<dbReference type="OrthoDB" id="2590500at2759"/>
<dbReference type="GO" id="GO:0005737">
    <property type="term" value="C:cytoplasm"/>
    <property type="evidence" value="ECO:0007669"/>
    <property type="project" value="TreeGrafter"/>
</dbReference>
<dbReference type="Gene3D" id="1.25.40.820">
    <property type="match status" value="1"/>
</dbReference>
<keyword evidence="8 12" id="KW-0539">Nucleus</keyword>
<dbReference type="PANTHER" id="PTHR14732:SF0">
    <property type="entry name" value="RNA POLYMERASE II SUBUNIT B1 CTD PHOSPHATASE RPAP2-RELATED"/>
    <property type="match status" value="1"/>
</dbReference>
<gene>
    <name evidence="14" type="primary">Dvir\GJ21647</name>
    <name evidence="14" type="ORF">Dvir_GJ21647</name>
</gene>
<keyword evidence="15" id="KW-1185">Reference proteome</keyword>
<dbReference type="EMBL" id="CH940649">
    <property type="protein sequence ID" value="EDW64593.1"/>
    <property type="molecule type" value="Genomic_DNA"/>
</dbReference>
<reference evidence="14 15" key="1">
    <citation type="journal article" date="2007" name="Nature">
        <title>Evolution of genes and genomes on the Drosophila phylogeny.</title>
        <authorList>
            <consortium name="Drosophila 12 Genomes Consortium"/>
            <person name="Clark A.G."/>
            <person name="Eisen M.B."/>
            <person name="Smith D.R."/>
            <person name="Bergman C.M."/>
            <person name="Oliver B."/>
            <person name="Markow T.A."/>
            <person name="Kaufman T.C."/>
            <person name="Kellis M."/>
            <person name="Gelbart W."/>
            <person name="Iyer V.N."/>
            <person name="Pollard D.A."/>
            <person name="Sackton T.B."/>
            <person name="Larracuente A.M."/>
            <person name="Singh N.D."/>
            <person name="Abad J.P."/>
            <person name="Abt D.N."/>
            <person name="Adryan B."/>
            <person name="Aguade M."/>
            <person name="Akashi H."/>
            <person name="Anderson W.W."/>
            <person name="Aquadro C.F."/>
            <person name="Ardell D.H."/>
            <person name="Arguello R."/>
            <person name="Artieri C.G."/>
            <person name="Barbash D.A."/>
            <person name="Barker D."/>
            <person name="Barsanti P."/>
            <person name="Batterham P."/>
            <person name="Batzoglou S."/>
            <person name="Begun D."/>
            <person name="Bhutkar A."/>
            <person name="Blanco E."/>
            <person name="Bosak S.A."/>
            <person name="Bradley R.K."/>
            <person name="Brand A.D."/>
            <person name="Brent M.R."/>
            <person name="Brooks A.N."/>
            <person name="Brown R.H."/>
            <person name="Butlin R.K."/>
            <person name="Caggese C."/>
            <person name="Calvi B.R."/>
            <person name="Bernardo de Carvalho A."/>
            <person name="Caspi A."/>
            <person name="Castrezana S."/>
            <person name="Celniker S.E."/>
            <person name="Chang J.L."/>
            <person name="Chapple C."/>
            <person name="Chatterji S."/>
            <person name="Chinwalla A."/>
            <person name="Civetta A."/>
            <person name="Clifton S.W."/>
            <person name="Comeron J.M."/>
            <person name="Costello J.C."/>
            <person name="Coyne J.A."/>
            <person name="Daub J."/>
            <person name="David R.G."/>
            <person name="Delcher A.L."/>
            <person name="Delehaunty K."/>
            <person name="Do C.B."/>
            <person name="Ebling H."/>
            <person name="Edwards K."/>
            <person name="Eickbush T."/>
            <person name="Evans J.D."/>
            <person name="Filipski A."/>
            <person name="Findeiss S."/>
            <person name="Freyhult E."/>
            <person name="Fulton L."/>
            <person name="Fulton R."/>
            <person name="Garcia A.C."/>
            <person name="Gardiner A."/>
            <person name="Garfield D.A."/>
            <person name="Garvin B.E."/>
            <person name="Gibson G."/>
            <person name="Gilbert D."/>
            <person name="Gnerre S."/>
            <person name="Godfrey J."/>
            <person name="Good R."/>
            <person name="Gotea V."/>
            <person name="Gravely B."/>
            <person name="Greenberg A.J."/>
            <person name="Griffiths-Jones S."/>
            <person name="Gross S."/>
            <person name="Guigo R."/>
            <person name="Gustafson E.A."/>
            <person name="Haerty W."/>
            <person name="Hahn M.W."/>
            <person name="Halligan D.L."/>
            <person name="Halpern A.L."/>
            <person name="Halter G.M."/>
            <person name="Han M.V."/>
            <person name="Heger A."/>
            <person name="Hillier L."/>
            <person name="Hinrichs A.S."/>
            <person name="Holmes I."/>
            <person name="Hoskins R.A."/>
            <person name="Hubisz M.J."/>
            <person name="Hultmark D."/>
            <person name="Huntley M.A."/>
            <person name="Jaffe D.B."/>
            <person name="Jagadeeshan S."/>
            <person name="Jeck W.R."/>
            <person name="Johnson J."/>
            <person name="Jones C.D."/>
            <person name="Jordan W.C."/>
            <person name="Karpen G.H."/>
            <person name="Kataoka E."/>
            <person name="Keightley P.D."/>
            <person name="Kheradpour P."/>
            <person name="Kirkness E.F."/>
            <person name="Koerich L.B."/>
            <person name="Kristiansen K."/>
            <person name="Kudrna D."/>
            <person name="Kulathinal R.J."/>
            <person name="Kumar S."/>
            <person name="Kwok R."/>
            <person name="Lander E."/>
            <person name="Langley C.H."/>
            <person name="Lapoint R."/>
            <person name="Lazzaro B.P."/>
            <person name="Lee S.J."/>
            <person name="Levesque L."/>
            <person name="Li R."/>
            <person name="Lin C.F."/>
            <person name="Lin M.F."/>
            <person name="Lindblad-Toh K."/>
            <person name="Llopart A."/>
            <person name="Long M."/>
            <person name="Low L."/>
            <person name="Lozovsky E."/>
            <person name="Lu J."/>
            <person name="Luo M."/>
            <person name="Machado C.A."/>
            <person name="Makalowski W."/>
            <person name="Marzo M."/>
            <person name="Matsuda M."/>
            <person name="Matzkin L."/>
            <person name="McAllister B."/>
            <person name="McBride C.S."/>
            <person name="McKernan B."/>
            <person name="McKernan K."/>
            <person name="Mendez-Lago M."/>
            <person name="Minx P."/>
            <person name="Mollenhauer M.U."/>
            <person name="Montooth K."/>
            <person name="Mount S.M."/>
            <person name="Mu X."/>
            <person name="Myers E."/>
            <person name="Negre B."/>
            <person name="Newfeld S."/>
            <person name="Nielsen R."/>
            <person name="Noor M.A."/>
            <person name="O'Grady P."/>
            <person name="Pachter L."/>
            <person name="Papaceit M."/>
            <person name="Parisi M.J."/>
            <person name="Parisi M."/>
            <person name="Parts L."/>
            <person name="Pedersen J.S."/>
            <person name="Pesole G."/>
            <person name="Phillippy A.M."/>
            <person name="Ponting C.P."/>
            <person name="Pop M."/>
            <person name="Porcelli D."/>
            <person name="Powell J.R."/>
            <person name="Prohaska S."/>
            <person name="Pruitt K."/>
            <person name="Puig M."/>
            <person name="Quesneville H."/>
            <person name="Ram K.R."/>
            <person name="Rand D."/>
            <person name="Rasmussen M.D."/>
            <person name="Reed L.K."/>
            <person name="Reenan R."/>
            <person name="Reily A."/>
            <person name="Remington K.A."/>
            <person name="Rieger T.T."/>
            <person name="Ritchie M.G."/>
            <person name="Robin C."/>
            <person name="Rogers Y.H."/>
            <person name="Rohde C."/>
            <person name="Rozas J."/>
            <person name="Rubenfield M.J."/>
            <person name="Ruiz A."/>
            <person name="Russo S."/>
            <person name="Salzberg S.L."/>
            <person name="Sanchez-Gracia A."/>
            <person name="Saranga D.J."/>
            <person name="Sato H."/>
            <person name="Schaeffer S.W."/>
            <person name="Schatz M.C."/>
            <person name="Schlenke T."/>
            <person name="Schwartz R."/>
            <person name="Segarra C."/>
            <person name="Singh R.S."/>
            <person name="Sirot L."/>
            <person name="Sirota M."/>
            <person name="Sisneros N.B."/>
            <person name="Smith C.D."/>
            <person name="Smith T.F."/>
            <person name="Spieth J."/>
            <person name="Stage D.E."/>
            <person name="Stark A."/>
            <person name="Stephan W."/>
            <person name="Strausberg R.L."/>
            <person name="Strempel S."/>
            <person name="Sturgill D."/>
            <person name="Sutton G."/>
            <person name="Sutton G.G."/>
            <person name="Tao W."/>
            <person name="Teichmann S."/>
            <person name="Tobari Y.N."/>
            <person name="Tomimura Y."/>
            <person name="Tsolas J.M."/>
            <person name="Valente V.L."/>
            <person name="Venter E."/>
            <person name="Venter J.C."/>
            <person name="Vicario S."/>
            <person name="Vieira F.G."/>
            <person name="Vilella A.J."/>
            <person name="Villasante A."/>
            <person name="Walenz B."/>
            <person name="Wang J."/>
            <person name="Wasserman M."/>
            <person name="Watts T."/>
            <person name="Wilson D."/>
            <person name="Wilson R.K."/>
            <person name="Wing R.A."/>
            <person name="Wolfner M.F."/>
            <person name="Wong A."/>
            <person name="Wong G.K."/>
            <person name="Wu C.I."/>
            <person name="Wu G."/>
            <person name="Yamamoto D."/>
            <person name="Yang H.P."/>
            <person name="Yang S.P."/>
            <person name="Yorke J.A."/>
            <person name="Yoshida K."/>
            <person name="Zdobnov E."/>
            <person name="Zhang P."/>
            <person name="Zhang Y."/>
            <person name="Zimin A.V."/>
            <person name="Baldwin J."/>
            <person name="Abdouelleil A."/>
            <person name="Abdulkadir J."/>
            <person name="Abebe A."/>
            <person name="Abera B."/>
            <person name="Abreu J."/>
            <person name="Acer S.C."/>
            <person name="Aftuck L."/>
            <person name="Alexander A."/>
            <person name="An P."/>
            <person name="Anderson E."/>
            <person name="Anderson S."/>
            <person name="Arachi H."/>
            <person name="Azer M."/>
            <person name="Bachantsang P."/>
            <person name="Barry A."/>
            <person name="Bayul T."/>
            <person name="Berlin A."/>
            <person name="Bessette D."/>
            <person name="Bloom T."/>
            <person name="Blye J."/>
            <person name="Boguslavskiy L."/>
            <person name="Bonnet C."/>
            <person name="Boukhgalter B."/>
            <person name="Bourzgui I."/>
            <person name="Brown A."/>
            <person name="Cahill P."/>
            <person name="Channer S."/>
            <person name="Cheshatsang Y."/>
            <person name="Chuda L."/>
            <person name="Citroen M."/>
            <person name="Collymore A."/>
            <person name="Cooke P."/>
            <person name="Costello M."/>
            <person name="D'Aco K."/>
            <person name="Daza R."/>
            <person name="De Haan G."/>
            <person name="DeGray S."/>
            <person name="DeMaso C."/>
            <person name="Dhargay N."/>
            <person name="Dooley K."/>
            <person name="Dooley E."/>
            <person name="Doricent M."/>
            <person name="Dorje P."/>
            <person name="Dorjee K."/>
            <person name="Dupes A."/>
            <person name="Elong R."/>
            <person name="Falk J."/>
            <person name="Farina A."/>
            <person name="Faro S."/>
            <person name="Ferguson D."/>
            <person name="Fisher S."/>
            <person name="Foley C.D."/>
            <person name="Franke A."/>
            <person name="Friedrich D."/>
            <person name="Gadbois L."/>
            <person name="Gearin G."/>
            <person name="Gearin C.R."/>
            <person name="Giannoukos G."/>
            <person name="Goode T."/>
            <person name="Graham J."/>
            <person name="Grandbois E."/>
            <person name="Grewal S."/>
            <person name="Gyaltsen K."/>
            <person name="Hafez N."/>
            <person name="Hagos B."/>
            <person name="Hall J."/>
            <person name="Henson C."/>
            <person name="Hollinger A."/>
            <person name="Honan T."/>
            <person name="Huard M.D."/>
            <person name="Hughes L."/>
            <person name="Hurhula B."/>
            <person name="Husby M.E."/>
            <person name="Kamat A."/>
            <person name="Kanga B."/>
            <person name="Kashin S."/>
            <person name="Khazanovich D."/>
            <person name="Kisner P."/>
            <person name="Lance K."/>
            <person name="Lara M."/>
            <person name="Lee W."/>
            <person name="Lennon N."/>
            <person name="Letendre F."/>
            <person name="LeVine R."/>
            <person name="Lipovsky A."/>
            <person name="Liu X."/>
            <person name="Liu J."/>
            <person name="Liu S."/>
            <person name="Lokyitsang T."/>
            <person name="Lokyitsang Y."/>
            <person name="Lubonja R."/>
            <person name="Lui A."/>
            <person name="MacDonald P."/>
            <person name="Magnisalis V."/>
            <person name="Maru K."/>
            <person name="Matthews C."/>
            <person name="McCusker W."/>
            <person name="McDonough S."/>
            <person name="Mehta T."/>
            <person name="Meldrim J."/>
            <person name="Meneus L."/>
            <person name="Mihai O."/>
            <person name="Mihalev A."/>
            <person name="Mihova T."/>
            <person name="Mittelman R."/>
            <person name="Mlenga V."/>
            <person name="Montmayeur A."/>
            <person name="Mulrain L."/>
            <person name="Navidi A."/>
            <person name="Naylor J."/>
            <person name="Negash T."/>
            <person name="Nguyen T."/>
            <person name="Nguyen N."/>
            <person name="Nicol R."/>
            <person name="Norbu C."/>
            <person name="Norbu N."/>
            <person name="Novod N."/>
            <person name="O'Neill B."/>
            <person name="Osman S."/>
            <person name="Markiewicz E."/>
            <person name="Oyono O.L."/>
            <person name="Patti C."/>
            <person name="Phunkhang P."/>
            <person name="Pierre F."/>
            <person name="Priest M."/>
            <person name="Raghuraman S."/>
            <person name="Rege F."/>
            <person name="Reyes R."/>
            <person name="Rise C."/>
            <person name="Rogov P."/>
            <person name="Ross K."/>
            <person name="Ryan E."/>
            <person name="Settipalli S."/>
            <person name="Shea T."/>
            <person name="Sherpa N."/>
            <person name="Shi L."/>
            <person name="Shih D."/>
            <person name="Sparrow T."/>
            <person name="Spaulding J."/>
            <person name="Stalker J."/>
            <person name="Stange-Thomann N."/>
            <person name="Stavropoulos S."/>
            <person name="Stone C."/>
            <person name="Strader C."/>
            <person name="Tesfaye S."/>
            <person name="Thomson T."/>
            <person name="Thoulutsang Y."/>
            <person name="Thoulutsang D."/>
            <person name="Topham K."/>
            <person name="Topping I."/>
            <person name="Tsamla T."/>
            <person name="Vassiliev H."/>
            <person name="Vo A."/>
            <person name="Wangchuk T."/>
            <person name="Wangdi T."/>
            <person name="Weiand M."/>
            <person name="Wilkinson J."/>
            <person name="Wilson A."/>
            <person name="Yadav S."/>
            <person name="Young G."/>
            <person name="Yu Q."/>
            <person name="Zembek L."/>
            <person name="Zhong D."/>
            <person name="Zimmer A."/>
            <person name="Zwirko Z."/>
            <person name="Jaffe D.B."/>
            <person name="Alvarez P."/>
            <person name="Brockman W."/>
            <person name="Butler J."/>
            <person name="Chin C."/>
            <person name="Gnerre S."/>
            <person name="Grabherr M."/>
            <person name="Kleber M."/>
            <person name="Mauceli E."/>
            <person name="MacCallum I."/>
        </authorList>
    </citation>
    <scope>NUCLEOTIDE SEQUENCE [LARGE SCALE GENOMIC DNA]</scope>
    <source>
        <strain evidence="15">Tucson 15010-1051.87</strain>
    </source>
</reference>
<keyword evidence="5 12" id="KW-0378">Hydrolase</keyword>
<evidence type="ECO:0000256" key="10">
    <source>
        <dbReference type="ARBA" id="ARBA00048336"/>
    </source>
</evidence>
<dbReference type="KEGG" id="dvi:6629091"/>
<keyword evidence="4 12" id="KW-0863">Zinc-finger</keyword>
<comment type="function">
    <text evidence="12">Putative RNA polymerase II subunit B1 C-terminal domain (CTD) phosphatase involved in RNA polymerase II transcription regulation.</text>
</comment>
<evidence type="ECO:0000256" key="8">
    <source>
        <dbReference type="ARBA" id="ARBA00023242"/>
    </source>
</evidence>
<keyword evidence="6 12" id="KW-0862">Zinc</keyword>
<evidence type="ECO:0000256" key="7">
    <source>
        <dbReference type="ARBA" id="ARBA00022912"/>
    </source>
</evidence>
<evidence type="ECO:0000256" key="5">
    <source>
        <dbReference type="ARBA" id="ARBA00022801"/>
    </source>
</evidence>
<protein>
    <recommendedName>
        <fullName evidence="12">RNA polymerase II subunit B1 CTD phosphatase RPAP2 homolog</fullName>
        <ecNumber evidence="12">3.1.3.16</ecNumber>
    </recommendedName>
</protein>
<evidence type="ECO:0000256" key="2">
    <source>
        <dbReference type="ARBA" id="ARBA00005676"/>
    </source>
</evidence>